<keyword evidence="2" id="KW-1185">Reference proteome</keyword>
<dbReference type="OrthoDB" id="2695555at2"/>
<name>A0A4R1QEM8_9BACL</name>
<organism evidence="1 2">
    <name type="scientific">Thermolongibacillus altinsuensis</name>
    <dbReference type="NCBI Taxonomy" id="575256"/>
    <lineage>
        <taxon>Bacteria</taxon>
        <taxon>Bacillati</taxon>
        <taxon>Bacillota</taxon>
        <taxon>Bacilli</taxon>
        <taxon>Bacillales</taxon>
        <taxon>Anoxybacillaceae</taxon>
        <taxon>Thermolongibacillus</taxon>
    </lineage>
</organism>
<evidence type="ECO:0000313" key="1">
    <source>
        <dbReference type="EMBL" id="TCL48079.1"/>
    </source>
</evidence>
<dbReference type="Pfam" id="PF10819">
    <property type="entry name" value="DUF2564"/>
    <property type="match status" value="1"/>
</dbReference>
<dbReference type="Proteomes" id="UP000295658">
    <property type="component" value="Unassembled WGS sequence"/>
</dbReference>
<accession>A0A4R1QEM8</accession>
<evidence type="ECO:0000313" key="2">
    <source>
        <dbReference type="Proteomes" id="UP000295658"/>
    </source>
</evidence>
<protein>
    <submittedName>
        <fullName evidence="1">Uncharacterized protein DUF2564</fullName>
    </submittedName>
</protein>
<proteinExistence type="predicted"/>
<dbReference type="AlphaFoldDB" id="A0A4R1QEM8"/>
<comment type="caution">
    <text evidence="1">The sequence shown here is derived from an EMBL/GenBank/DDBJ whole genome shotgun (WGS) entry which is preliminary data.</text>
</comment>
<dbReference type="EMBL" id="SLUL01000010">
    <property type="protein sequence ID" value="TCL48079.1"/>
    <property type="molecule type" value="Genomic_DNA"/>
</dbReference>
<sequence>MTQNPRKPNLQSESIFNAVTEVNLAVESAKKMVGAATMSLDSNMLKHAEQAIADAKQALMQVKNQTKNVEDFVLQRCEKELADAEHQLMEAMQ</sequence>
<dbReference type="InterPro" id="IPR020314">
    <property type="entry name" value="Uncharacterised_YpzA"/>
</dbReference>
<gene>
    <name evidence="1" type="ORF">EDD69_11085</name>
</gene>
<reference evidence="1 2" key="1">
    <citation type="submission" date="2019-03" db="EMBL/GenBank/DDBJ databases">
        <title>Genomic Encyclopedia of Type Strains, Phase IV (KMG-IV): sequencing the most valuable type-strain genomes for metagenomic binning, comparative biology and taxonomic classification.</title>
        <authorList>
            <person name="Goeker M."/>
        </authorList>
    </citation>
    <scope>NUCLEOTIDE SEQUENCE [LARGE SCALE GENOMIC DNA]</scope>
    <source>
        <strain evidence="1 2">DSM 24979</strain>
    </source>
</reference>
<dbReference type="RefSeq" id="WP_132948866.1">
    <property type="nucleotide sequence ID" value="NZ_BSVG01000009.1"/>
</dbReference>